<proteinExistence type="predicted"/>
<protein>
    <submittedName>
        <fullName evidence="1">Uncharacterized protein</fullName>
    </submittedName>
</protein>
<evidence type="ECO:0000313" key="1">
    <source>
        <dbReference type="EMBL" id="KAI8555838.1"/>
    </source>
</evidence>
<dbReference type="EMBL" id="CM046392">
    <property type="protein sequence ID" value="KAI8555838.1"/>
    <property type="molecule type" value="Genomic_DNA"/>
</dbReference>
<gene>
    <name evidence="1" type="ORF">RHMOL_Rhmol05G0205100</name>
</gene>
<dbReference type="Proteomes" id="UP001062846">
    <property type="component" value="Chromosome 5"/>
</dbReference>
<accession>A0ACC0NTC1</accession>
<comment type="caution">
    <text evidence="1">The sequence shown here is derived from an EMBL/GenBank/DDBJ whole genome shotgun (WGS) entry which is preliminary data.</text>
</comment>
<evidence type="ECO:0000313" key="2">
    <source>
        <dbReference type="Proteomes" id="UP001062846"/>
    </source>
</evidence>
<name>A0ACC0NTC1_RHOML</name>
<keyword evidence="2" id="KW-1185">Reference proteome</keyword>
<organism evidence="1 2">
    <name type="scientific">Rhododendron molle</name>
    <name type="common">Chinese azalea</name>
    <name type="synonym">Azalea mollis</name>
    <dbReference type="NCBI Taxonomy" id="49168"/>
    <lineage>
        <taxon>Eukaryota</taxon>
        <taxon>Viridiplantae</taxon>
        <taxon>Streptophyta</taxon>
        <taxon>Embryophyta</taxon>
        <taxon>Tracheophyta</taxon>
        <taxon>Spermatophyta</taxon>
        <taxon>Magnoliopsida</taxon>
        <taxon>eudicotyledons</taxon>
        <taxon>Gunneridae</taxon>
        <taxon>Pentapetalae</taxon>
        <taxon>asterids</taxon>
        <taxon>Ericales</taxon>
        <taxon>Ericaceae</taxon>
        <taxon>Ericoideae</taxon>
        <taxon>Rhodoreae</taxon>
        <taxon>Rhododendron</taxon>
    </lineage>
</organism>
<reference evidence="1" key="1">
    <citation type="submission" date="2022-02" db="EMBL/GenBank/DDBJ databases">
        <title>Plant Genome Project.</title>
        <authorList>
            <person name="Zhang R.-G."/>
        </authorList>
    </citation>
    <scope>NUCLEOTIDE SEQUENCE</scope>
    <source>
        <strain evidence="1">AT1</strain>
    </source>
</reference>
<sequence>MISMKSLYSGIHTILANKREGNVHPLLRRVNKITLGCKLQTEEIGNMILGPF</sequence>